<dbReference type="RefSeq" id="WP_111570512.1">
    <property type="nucleotide sequence ID" value="NZ_PIPK01000019.1"/>
</dbReference>
<reference evidence="2 4" key="1">
    <citation type="journal article" date="2018" name="Front. Microbiol.">
        <title>Genome-Based Analysis Reveals the Taxonomy and Diversity of the Family Idiomarinaceae.</title>
        <authorList>
            <person name="Liu Y."/>
            <person name="Lai Q."/>
            <person name="Shao Z."/>
        </authorList>
    </citation>
    <scope>NUCLEOTIDE SEQUENCE [LARGE SCALE GENOMIC DNA]</scope>
    <source>
        <strain evidence="2 4">CF12-14</strain>
    </source>
</reference>
<dbReference type="OrthoDB" id="5518417at2"/>
<proteinExistence type="predicted"/>
<evidence type="ECO:0008006" key="5">
    <source>
        <dbReference type="Google" id="ProtNLM"/>
    </source>
</evidence>
<organism evidence="1 3">
    <name type="scientific">Aliidiomarina maris</name>
    <dbReference type="NCBI Taxonomy" id="531312"/>
    <lineage>
        <taxon>Bacteria</taxon>
        <taxon>Pseudomonadati</taxon>
        <taxon>Pseudomonadota</taxon>
        <taxon>Gammaproteobacteria</taxon>
        <taxon>Alteromonadales</taxon>
        <taxon>Idiomarinaceae</taxon>
        <taxon>Aliidiomarina</taxon>
    </lineage>
</organism>
<protein>
    <recommendedName>
        <fullName evidence="5">HNH endonuclease</fullName>
    </recommendedName>
</protein>
<dbReference type="Proteomes" id="UP000249203">
    <property type="component" value="Unassembled WGS sequence"/>
</dbReference>
<dbReference type="EMBL" id="PIPK01000019">
    <property type="protein sequence ID" value="RUO18576.1"/>
    <property type="molecule type" value="Genomic_DNA"/>
</dbReference>
<evidence type="ECO:0000313" key="3">
    <source>
        <dbReference type="Proteomes" id="UP000249203"/>
    </source>
</evidence>
<name>A0A327WR48_9GAMM</name>
<dbReference type="EMBL" id="QLMD01000020">
    <property type="protein sequence ID" value="RAJ93322.1"/>
    <property type="molecule type" value="Genomic_DNA"/>
</dbReference>
<dbReference type="Proteomes" id="UP000287865">
    <property type="component" value="Unassembled WGS sequence"/>
</dbReference>
<evidence type="ECO:0000313" key="4">
    <source>
        <dbReference type="Proteomes" id="UP000287865"/>
    </source>
</evidence>
<keyword evidence="4" id="KW-1185">Reference proteome</keyword>
<evidence type="ECO:0000313" key="2">
    <source>
        <dbReference type="EMBL" id="RUO18576.1"/>
    </source>
</evidence>
<sequence length="281" mass="32780">MELCKYCKEKEAIKNSHIIPSFVYEWIKVTSPTGYMRTTDEPNIRKQDGLKSALLCLDCERIFSKLEDVFKKEYFSKVANYRKSCPDVLDISVDTIKCIYIMAWRALAYALYFPKENEYTDVEISRFPVLLDEIKNAIETGGFTNFRTHAIPCTKEVLTTLNLPKVPWHMYERSVTAEPRVWDNWERFVLYIQIPFSIIVFEIVPNTDDPWVGTQLENVDKIVLNDIESVPDYVGALVNHFYKAFVDSNDEISDVQRKKMTEDIEKADPNCGSFKTMKKSW</sequence>
<dbReference type="AlphaFoldDB" id="A0A327WR48"/>
<comment type="caution">
    <text evidence="1">The sequence shown here is derived from an EMBL/GenBank/DDBJ whole genome shotgun (WGS) entry which is preliminary data.</text>
</comment>
<accession>A0A327WR48</accession>
<gene>
    <name evidence="1" type="ORF">B0I24_12049</name>
    <name evidence="2" type="ORF">CWE07_13850</name>
</gene>
<evidence type="ECO:0000313" key="1">
    <source>
        <dbReference type="EMBL" id="RAJ93322.1"/>
    </source>
</evidence>
<reference evidence="1 3" key="2">
    <citation type="submission" date="2018-06" db="EMBL/GenBank/DDBJ databases">
        <title>Genomic Encyclopedia of Type Strains, Phase III (KMG-III): the genomes of soil and plant-associated and newly described type strains.</title>
        <authorList>
            <person name="Whitman W."/>
        </authorList>
    </citation>
    <scope>NUCLEOTIDE SEQUENCE [LARGE SCALE GENOMIC DNA]</scope>
    <source>
        <strain evidence="1 3">CGMCC 1.15366</strain>
    </source>
</reference>